<dbReference type="PANTHER" id="PTHR15913:SF0">
    <property type="entry name" value="MASPARDIN"/>
    <property type="match status" value="1"/>
</dbReference>
<evidence type="ECO:0000313" key="5">
    <source>
        <dbReference type="EMBL" id="UKJ89443.2"/>
    </source>
</evidence>
<dbReference type="InterPro" id="IPR026151">
    <property type="entry name" value="Maspardin"/>
</dbReference>
<dbReference type="Gene3D" id="3.40.50.1820">
    <property type="entry name" value="alpha/beta hydrolase"/>
    <property type="match status" value="1"/>
</dbReference>
<dbReference type="Proteomes" id="UP000244803">
    <property type="component" value="Chromosome 4"/>
</dbReference>
<dbReference type="OrthoDB" id="10264550at2759"/>
<dbReference type="AlphaFoldDB" id="A0A976M6J5"/>
<dbReference type="InterPro" id="IPR029058">
    <property type="entry name" value="AB_hydrolase_fold"/>
</dbReference>
<feature type="domain" description="AB hydrolase-1" evidence="4">
    <location>
        <begin position="68"/>
        <end position="166"/>
    </location>
</feature>
<evidence type="ECO:0000256" key="1">
    <source>
        <dbReference type="ARBA" id="ARBA00004496"/>
    </source>
</evidence>
<protein>
    <recommendedName>
        <fullName evidence="2">Maspardin</fullName>
    </recommendedName>
</protein>
<dbReference type="PANTHER" id="PTHR15913">
    <property type="entry name" value="ACID CLUSTER PROTEIN 33"/>
    <property type="match status" value="1"/>
</dbReference>
<dbReference type="EMBL" id="CP056067">
    <property type="protein sequence ID" value="UKJ89443.2"/>
    <property type="molecule type" value="Genomic_DNA"/>
</dbReference>
<organism evidence="5 6">
    <name type="scientific">Theileria orientalis</name>
    <dbReference type="NCBI Taxonomy" id="68886"/>
    <lineage>
        <taxon>Eukaryota</taxon>
        <taxon>Sar</taxon>
        <taxon>Alveolata</taxon>
        <taxon>Apicomplexa</taxon>
        <taxon>Aconoidasida</taxon>
        <taxon>Piroplasmida</taxon>
        <taxon>Theileriidae</taxon>
        <taxon>Theileria</taxon>
    </lineage>
</organism>
<sequence length="361" mass="42090">MKIEDRFTNIYSLAVERIRAVSSIQDDYSEFKNKTAIKRIFDPVSELYWTYYENITLKKSSKSDKTDPTIILLHGICGTAGCYFYLFNKLTELGYRCISAQYPEYLTPYEWIAGFLHFIEYLNLSKPCVFGSDLGGFLVQLFVQRYPDSLNSIILCNSYRRTDAFSVSPEFRDIYGNIYSILPHIILKGLYLEYYICPKNDDHNQNKIELREQYAREFMAYELDQLSSNDLGSRITLQLTGEYVYDKDLSGFKKDKILLIETNNNNIPEELTQDIKAWYKNSKVGYIKNGGDFPYLTRPDEIAVYIQVHLNNIKYSQENNYNKLLSSESFNDSHTKTKTGNISRDEKVEIDYDSENSVINL</sequence>
<name>A0A976M6J5_THEOR</name>
<evidence type="ECO:0000256" key="2">
    <source>
        <dbReference type="ARBA" id="ARBA00020148"/>
    </source>
</evidence>
<evidence type="ECO:0000259" key="4">
    <source>
        <dbReference type="Pfam" id="PF00561"/>
    </source>
</evidence>
<dbReference type="GO" id="GO:0005737">
    <property type="term" value="C:cytoplasm"/>
    <property type="evidence" value="ECO:0007669"/>
    <property type="project" value="UniProtKB-SubCell"/>
</dbReference>
<evidence type="ECO:0000256" key="3">
    <source>
        <dbReference type="ARBA" id="ARBA00022490"/>
    </source>
</evidence>
<accession>A0A976M6J5</accession>
<proteinExistence type="predicted"/>
<dbReference type="InterPro" id="IPR000073">
    <property type="entry name" value="AB_hydrolase_1"/>
</dbReference>
<gene>
    <name evidence="5" type="ORF">MACJ_002694</name>
</gene>
<evidence type="ECO:0000313" key="6">
    <source>
        <dbReference type="Proteomes" id="UP000244803"/>
    </source>
</evidence>
<dbReference type="Pfam" id="PF00561">
    <property type="entry name" value="Abhydrolase_1"/>
    <property type="match status" value="1"/>
</dbReference>
<dbReference type="SUPFAM" id="SSF53474">
    <property type="entry name" value="alpha/beta-Hydrolases"/>
    <property type="match status" value="1"/>
</dbReference>
<keyword evidence="3" id="KW-0963">Cytoplasm</keyword>
<reference evidence="5" key="1">
    <citation type="submission" date="2022-07" db="EMBL/GenBank/DDBJ databases">
        <title>Evaluation of T. orientalis genome assembly methods using nanopore sequencing and analysis of variation between genomes.</title>
        <authorList>
            <person name="Yam J."/>
            <person name="Micallef M.L."/>
            <person name="Liu M."/>
            <person name="Djordjevic S.P."/>
            <person name="Bogema D.R."/>
            <person name="Jenkins C."/>
        </authorList>
    </citation>
    <scope>NUCLEOTIDE SEQUENCE</scope>
    <source>
        <strain evidence="5">Fish Creek</strain>
    </source>
</reference>
<comment type="subcellular location">
    <subcellularLocation>
        <location evidence="1">Cytoplasm</location>
    </subcellularLocation>
</comment>